<dbReference type="AlphaFoldDB" id="A0A151RQR1"/>
<dbReference type="EMBL" id="KQ483610">
    <property type="protein sequence ID" value="KYP44886.1"/>
    <property type="molecule type" value="Genomic_DNA"/>
</dbReference>
<proteinExistence type="predicted"/>
<protein>
    <submittedName>
        <fullName evidence="1">Uncharacterized protein</fullName>
    </submittedName>
</protein>
<name>A0A151RQR1_CAJCA</name>
<organism evidence="1 2">
    <name type="scientific">Cajanus cajan</name>
    <name type="common">Pigeon pea</name>
    <name type="synonym">Cajanus indicus</name>
    <dbReference type="NCBI Taxonomy" id="3821"/>
    <lineage>
        <taxon>Eukaryota</taxon>
        <taxon>Viridiplantae</taxon>
        <taxon>Streptophyta</taxon>
        <taxon>Embryophyta</taxon>
        <taxon>Tracheophyta</taxon>
        <taxon>Spermatophyta</taxon>
        <taxon>Magnoliopsida</taxon>
        <taxon>eudicotyledons</taxon>
        <taxon>Gunneridae</taxon>
        <taxon>Pentapetalae</taxon>
        <taxon>rosids</taxon>
        <taxon>fabids</taxon>
        <taxon>Fabales</taxon>
        <taxon>Fabaceae</taxon>
        <taxon>Papilionoideae</taxon>
        <taxon>50 kb inversion clade</taxon>
        <taxon>NPAAA clade</taxon>
        <taxon>indigoferoid/millettioid clade</taxon>
        <taxon>Phaseoleae</taxon>
        <taxon>Cajanus</taxon>
    </lineage>
</organism>
<reference evidence="1" key="1">
    <citation type="journal article" date="2012" name="Nat. Biotechnol.">
        <title>Draft genome sequence of pigeonpea (Cajanus cajan), an orphan legume crop of resource-poor farmers.</title>
        <authorList>
            <person name="Varshney R.K."/>
            <person name="Chen W."/>
            <person name="Li Y."/>
            <person name="Bharti A.K."/>
            <person name="Saxena R.K."/>
            <person name="Schlueter J.A."/>
            <person name="Donoghue M.T."/>
            <person name="Azam S."/>
            <person name="Fan G."/>
            <person name="Whaley A.M."/>
            <person name="Farmer A.D."/>
            <person name="Sheridan J."/>
            <person name="Iwata A."/>
            <person name="Tuteja R."/>
            <person name="Penmetsa R.V."/>
            <person name="Wu W."/>
            <person name="Upadhyaya H.D."/>
            <person name="Yang S.P."/>
            <person name="Shah T."/>
            <person name="Saxena K.B."/>
            <person name="Michael T."/>
            <person name="McCombie W.R."/>
            <person name="Yang B."/>
            <person name="Zhang G."/>
            <person name="Yang H."/>
            <person name="Wang J."/>
            <person name="Spillane C."/>
            <person name="Cook D.R."/>
            <person name="May G.D."/>
            <person name="Xu X."/>
            <person name="Jackson S.A."/>
        </authorList>
    </citation>
    <scope>NUCLEOTIDE SEQUENCE [LARGE SCALE GENOMIC DNA]</scope>
</reference>
<sequence>MLSWKTNSLSFARRMTMIKAIISAMPSYDMQSGKVPRYKCDELGKISRGFFGDDKRALENYILLLGILFANQKIVVVQALEV</sequence>
<gene>
    <name evidence="1" type="ORF">KK1_033627</name>
</gene>
<dbReference type="Gramene" id="C.cajan_31606.t">
    <property type="protein sequence ID" value="C.cajan_31606.t.cds1"/>
    <property type="gene ID" value="C.cajan_31606"/>
</dbReference>
<keyword evidence="2" id="KW-1185">Reference proteome</keyword>
<dbReference type="Proteomes" id="UP000075243">
    <property type="component" value="Unassembled WGS sequence"/>
</dbReference>
<accession>A0A151RQR1</accession>
<evidence type="ECO:0000313" key="2">
    <source>
        <dbReference type="Proteomes" id="UP000075243"/>
    </source>
</evidence>
<evidence type="ECO:0000313" key="1">
    <source>
        <dbReference type="EMBL" id="KYP44886.1"/>
    </source>
</evidence>